<dbReference type="HOGENOM" id="CLU_751534_0_0_6"/>
<accession>N9Q130</accession>
<dbReference type="PATRIC" id="fig|1217706.3.peg.3019"/>
<name>N9Q130_9GAMM</name>
<proteinExistence type="predicted"/>
<dbReference type="Proteomes" id="UP000013173">
    <property type="component" value="Unassembled WGS sequence"/>
</dbReference>
<organism evidence="1 2">
    <name type="scientific">Acinetobacter vivianii</name>
    <dbReference type="NCBI Taxonomy" id="1776742"/>
    <lineage>
        <taxon>Bacteria</taxon>
        <taxon>Pseudomonadati</taxon>
        <taxon>Pseudomonadota</taxon>
        <taxon>Gammaproteobacteria</taxon>
        <taxon>Moraxellales</taxon>
        <taxon>Moraxellaceae</taxon>
        <taxon>Acinetobacter</taxon>
    </lineage>
</organism>
<comment type="caution">
    <text evidence="1">The sequence shown here is derived from an EMBL/GenBank/DDBJ whole genome shotgun (WGS) entry which is preliminary data.</text>
</comment>
<dbReference type="EMBL" id="APRW01000014">
    <property type="protein sequence ID" value="ENX20180.1"/>
    <property type="molecule type" value="Genomic_DNA"/>
</dbReference>
<dbReference type="Gene3D" id="3.40.630.30">
    <property type="match status" value="1"/>
</dbReference>
<sequence>MKIDIHHSCKDFESYRAARVKSLFNVESGADVSIQADLPIEDTGWKIGVIVGASGTGKTSIAKRIWENVNIYSPDWSIDKAIIDDITPDQPFESVPAALSAVGLGTVPAWLRPYHVLSNGEQFRANLARAVCEAPERLIIDEFSSVVDRQIACIGAGAFAKAWKRTNGQAVLATCHYDVLDWLEPDWVFDTNTGQFYGRSERRRPHFKMEIFQTNWKYWPFFEKHHYLKMPHMIAATNYVAAVNGELVAHLAVSTRPGLIEARSCRLVVLPEWQGAGVGMRFLNAVSEMWLQGENRYEKPMRTIFHTSHPGLASALRRDPKWTQISGRLIGDTASKALNGNAKYGGHWRAVQGFRFLGSNYHD</sequence>
<dbReference type="SUPFAM" id="SSF52540">
    <property type="entry name" value="P-loop containing nucleoside triphosphate hydrolases"/>
    <property type="match status" value="1"/>
</dbReference>
<evidence type="ECO:0008006" key="3">
    <source>
        <dbReference type="Google" id="ProtNLM"/>
    </source>
</evidence>
<dbReference type="CDD" id="cd00267">
    <property type="entry name" value="ABC_ATPase"/>
    <property type="match status" value="1"/>
</dbReference>
<evidence type="ECO:0000313" key="1">
    <source>
        <dbReference type="EMBL" id="ENX20180.1"/>
    </source>
</evidence>
<dbReference type="CDD" id="cd04301">
    <property type="entry name" value="NAT_SF"/>
    <property type="match status" value="1"/>
</dbReference>
<dbReference type="RefSeq" id="WP_005259495.1">
    <property type="nucleotide sequence ID" value="NZ_BMDR01000002.1"/>
</dbReference>
<protein>
    <recommendedName>
        <fullName evidence="3">ABC transporter ATP-binding protein</fullName>
    </recommendedName>
</protein>
<dbReference type="Gene3D" id="3.40.50.300">
    <property type="entry name" value="P-loop containing nucleotide triphosphate hydrolases"/>
    <property type="match status" value="1"/>
</dbReference>
<reference evidence="1 2" key="1">
    <citation type="submission" date="2013-02" db="EMBL/GenBank/DDBJ databases">
        <title>The Genome Sequence of Acinetobacter sp. NIPH 2168.</title>
        <authorList>
            <consortium name="The Broad Institute Genome Sequencing Platform"/>
            <consortium name="The Broad Institute Genome Sequencing Center for Infectious Disease"/>
            <person name="Cerqueira G."/>
            <person name="Feldgarden M."/>
            <person name="Courvalin P."/>
            <person name="Perichon B."/>
            <person name="Grillot-Courvalin C."/>
            <person name="Clermont D."/>
            <person name="Rocha E."/>
            <person name="Yoon E.-J."/>
            <person name="Nemec A."/>
            <person name="Walker B."/>
            <person name="Young S.K."/>
            <person name="Zeng Q."/>
            <person name="Gargeya S."/>
            <person name="Fitzgerald M."/>
            <person name="Haas B."/>
            <person name="Abouelleil A."/>
            <person name="Alvarado L."/>
            <person name="Arachchi H.M."/>
            <person name="Berlin A.M."/>
            <person name="Chapman S.B."/>
            <person name="Dewar J."/>
            <person name="Goldberg J."/>
            <person name="Griggs A."/>
            <person name="Gujja S."/>
            <person name="Hansen M."/>
            <person name="Howarth C."/>
            <person name="Imamovic A."/>
            <person name="Larimer J."/>
            <person name="McCowan C."/>
            <person name="Murphy C."/>
            <person name="Neiman D."/>
            <person name="Pearson M."/>
            <person name="Priest M."/>
            <person name="Roberts A."/>
            <person name="Saif S."/>
            <person name="Shea T."/>
            <person name="Sisk P."/>
            <person name="Sykes S."/>
            <person name="Wortman J."/>
            <person name="Nusbaum C."/>
            <person name="Birren B."/>
        </authorList>
    </citation>
    <scope>NUCLEOTIDE SEQUENCE [LARGE SCALE GENOMIC DNA]</scope>
    <source>
        <strain evidence="1 2">NIPH 2168</strain>
    </source>
</reference>
<dbReference type="InterPro" id="IPR027417">
    <property type="entry name" value="P-loop_NTPase"/>
</dbReference>
<gene>
    <name evidence="1" type="ORF">F892_03103</name>
</gene>
<keyword evidence="2" id="KW-1185">Reference proteome</keyword>
<dbReference type="GeneID" id="303682655"/>
<evidence type="ECO:0000313" key="2">
    <source>
        <dbReference type="Proteomes" id="UP000013173"/>
    </source>
</evidence>
<dbReference type="SUPFAM" id="SSF55729">
    <property type="entry name" value="Acyl-CoA N-acyltransferases (Nat)"/>
    <property type="match status" value="1"/>
</dbReference>
<dbReference type="OrthoDB" id="256817at2"/>
<dbReference type="InterPro" id="IPR016181">
    <property type="entry name" value="Acyl_CoA_acyltransferase"/>
</dbReference>
<dbReference type="AlphaFoldDB" id="N9Q130"/>